<dbReference type="Gene3D" id="1.10.8.60">
    <property type="match status" value="1"/>
</dbReference>
<keyword evidence="7" id="KW-0132">Cell division</keyword>
<dbReference type="GO" id="GO:0000922">
    <property type="term" value="C:spindle pole"/>
    <property type="evidence" value="ECO:0007669"/>
    <property type="project" value="UniProtKB-SubCell"/>
</dbReference>
<evidence type="ECO:0000256" key="4">
    <source>
        <dbReference type="ARBA" id="ARBA00022840"/>
    </source>
</evidence>
<dbReference type="EMBL" id="CAJGYM010000009">
    <property type="protein sequence ID" value="CAD6188794.1"/>
    <property type="molecule type" value="Genomic_DNA"/>
</dbReference>
<dbReference type="InterPro" id="IPR041569">
    <property type="entry name" value="AAA_lid_3"/>
</dbReference>
<dbReference type="EC" id="5.6.1.1" evidence="7"/>
<dbReference type="GO" id="GO:0005813">
    <property type="term" value="C:centrosome"/>
    <property type="evidence" value="ECO:0007669"/>
    <property type="project" value="UniProtKB-UniRule"/>
</dbReference>
<dbReference type="GO" id="GO:0005524">
    <property type="term" value="F:ATP binding"/>
    <property type="evidence" value="ECO:0007669"/>
    <property type="project" value="UniProtKB-KW"/>
</dbReference>
<dbReference type="PROSITE" id="PS00674">
    <property type="entry name" value="AAA"/>
    <property type="match status" value="1"/>
</dbReference>
<evidence type="ECO:0000256" key="3">
    <source>
        <dbReference type="ARBA" id="ARBA00022741"/>
    </source>
</evidence>
<keyword evidence="2 7" id="KW-0493">Microtubule</keyword>
<evidence type="ECO:0000256" key="5">
    <source>
        <dbReference type="ARBA" id="ARBA00023212"/>
    </source>
</evidence>
<keyword evidence="5 7" id="KW-0206">Cytoskeleton</keyword>
<dbReference type="PANTHER" id="PTHR23074">
    <property type="entry name" value="AAA DOMAIN-CONTAINING"/>
    <property type="match status" value="1"/>
</dbReference>
<keyword evidence="1 7" id="KW-0963">Cytoplasm</keyword>
<organism evidence="10 11">
    <name type="scientific">Caenorhabditis auriculariae</name>
    <dbReference type="NCBI Taxonomy" id="2777116"/>
    <lineage>
        <taxon>Eukaryota</taxon>
        <taxon>Metazoa</taxon>
        <taxon>Ecdysozoa</taxon>
        <taxon>Nematoda</taxon>
        <taxon>Chromadorea</taxon>
        <taxon>Rhabditida</taxon>
        <taxon>Rhabditina</taxon>
        <taxon>Rhabditomorpha</taxon>
        <taxon>Rhabditoidea</taxon>
        <taxon>Rhabditidae</taxon>
        <taxon>Peloderinae</taxon>
        <taxon>Caenorhabditis</taxon>
    </lineage>
</organism>
<evidence type="ECO:0000256" key="2">
    <source>
        <dbReference type="ARBA" id="ARBA00022701"/>
    </source>
</evidence>
<comment type="caution">
    <text evidence="10">The sequence shown here is derived from an EMBL/GenBank/DDBJ whole genome shotgun (WGS) entry which is preliminary data.</text>
</comment>
<name>A0A8S1H0Z2_9PELO</name>
<dbReference type="HAMAP" id="MF_03023">
    <property type="entry name" value="Katanin_p60_A1"/>
    <property type="match status" value="1"/>
</dbReference>
<dbReference type="SUPFAM" id="SSF52540">
    <property type="entry name" value="P-loop containing nucleoside triphosphate hydrolases"/>
    <property type="match status" value="1"/>
</dbReference>
<dbReference type="GO" id="GO:0005737">
    <property type="term" value="C:cytoplasm"/>
    <property type="evidence" value="ECO:0007669"/>
    <property type="project" value="UniProtKB-UniRule"/>
</dbReference>
<dbReference type="InterPro" id="IPR027417">
    <property type="entry name" value="P-loop_NTPase"/>
</dbReference>
<dbReference type="InterPro" id="IPR050304">
    <property type="entry name" value="MT-severing_AAA_ATPase"/>
</dbReference>
<comment type="subunit">
    <text evidence="7">Interacts with mei-2, which may serve as a targeting subunit. Also interacts with mel-26, which targets mei-1 for ubiquitin mediated proteolysis.</text>
</comment>
<feature type="binding site" evidence="7">
    <location>
        <begin position="247"/>
        <end position="254"/>
    </location>
    <ligand>
        <name>ATP</name>
        <dbReference type="ChEBI" id="CHEBI:30616"/>
    </ligand>
</feature>
<dbReference type="SMART" id="SM00382">
    <property type="entry name" value="AAA"/>
    <property type="match status" value="1"/>
</dbReference>
<dbReference type="InterPro" id="IPR015415">
    <property type="entry name" value="Spast_Vps4_C"/>
</dbReference>
<gene>
    <name evidence="7" type="primary">mei-1</name>
    <name evidence="10" type="ORF">CAUJ_LOCUS4713</name>
</gene>
<dbReference type="GO" id="GO:0008568">
    <property type="term" value="F:microtubule severing ATPase activity"/>
    <property type="evidence" value="ECO:0007669"/>
    <property type="project" value="UniProtKB-EC"/>
</dbReference>
<proteinExistence type="inferred from homology"/>
<evidence type="ECO:0000313" key="10">
    <source>
        <dbReference type="EMBL" id="CAD6188794.1"/>
    </source>
</evidence>
<evidence type="ECO:0000256" key="8">
    <source>
        <dbReference type="SAM" id="MobiDB-lite"/>
    </source>
</evidence>
<feature type="compositionally biased region" description="Pro residues" evidence="8">
    <location>
        <begin position="94"/>
        <end position="110"/>
    </location>
</feature>
<sequence length="485" mass="53992">MAPETKSDTMFDTLAKRVDGMRTQWRKGNLASALELIDAIIRDVQLNTMLDTTAARRDPRKQFLTMLETERRQINTEVNSKKNDRVDAQRNSPSDPPADPDVWSPPPPRPTSAHSKRIPEPAPKNVKPTTTTKGRASVSSTTNQAAKKKARTPSSNEQPPTDGDPDKGSSENPEGKSEFDGSAYDSELVRAIESTMTRSSAQNTSWDSIAGLHDAKQLLTETVILPALIPHFFKGIRRPWRAVCMVGPPGTGKTMMAKAVSYECKTTFFCVSCGDLASKWRGDAEKMVKLLFEMARFHAPSTIFIDEIDTIGSQRGGANEHEASRRLKAQLLVEMDGFAGEDSDKRVLILAATNFPWNLDEALRRRFEKRIYIPLPDQAARRSLVEQCMKEVNVADDVDLNVIAEKLDGYSGADIVNVCRTAAIMILRRLSVGRRTIEIAMIPKEEFDQPISADDFEQAIRTTSSSVNRESLAKYEEWINEFGSV</sequence>
<dbReference type="Pfam" id="PF09336">
    <property type="entry name" value="Vps4_C"/>
    <property type="match status" value="1"/>
</dbReference>
<comment type="catalytic activity">
    <reaction evidence="7">
        <text>n ATP + n H2O + a microtubule = n ADP + n phosphate + (n+1) alpha/beta tubulin heterodimers.</text>
        <dbReference type="EC" id="5.6.1.1"/>
    </reaction>
</comment>
<dbReference type="GO" id="GO:0008017">
    <property type="term" value="F:microtubule binding"/>
    <property type="evidence" value="ECO:0007669"/>
    <property type="project" value="UniProtKB-UniRule"/>
</dbReference>
<protein>
    <recommendedName>
        <fullName evidence="7">Meiotic spindle formation protein mei-1</fullName>
        <ecNumber evidence="7">5.6.1.1</ecNumber>
    </recommendedName>
    <alternativeName>
        <fullName evidence="7">Katanin p60 ATPase-containing subunit A1</fullName>
        <shortName evidence="7">Katanin p60 subunit A1</shortName>
    </alternativeName>
    <alternativeName>
        <fullName evidence="7">p60 katanin</fullName>
    </alternativeName>
</protein>
<dbReference type="Gene3D" id="3.40.50.300">
    <property type="entry name" value="P-loop containing nucleotide triphosphate hydrolases"/>
    <property type="match status" value="1"/>
</dbReference>
<dbReference type="InterPro" id="IPR003960">
    <property type="entry name" value="ATPase_AAA_CS"/>
</dbReference>
<keyword evidence="7" id="KW-0131">Cell cycle</keyword>
<keyword evidence="3 7" id="KW-0547">Nucleotide-binding</keyword>
<dbReference type="Pfam" id="PF00004">
    <property type="entry name" value="AAA"/>
    <property type="match status" value="1"/>
</dbReference>
<dbReference type="InterPro" id="IPR003959">
    <property type="entry name" value="ATPase_AAA_core"/>
</dbReference>
<evidence type="ECO:0000313" key="11">
    <source>
        <dbReference type="Proteomes" id="UP000835052"/>
    </source>
</evidence>
<dbReference type="GO" id="GO:0051013">
    <property type="term" value="P:microtubule severing"/>
    <property type="evidence" value="ECO:0007669"/>
    <property type="project" value="UniProtKB-UniRule"/>
</dbReference>
<dbReference type="GO" id="GO:0051301">
    <property type="term" value="P:cell division"/>
    <property type="evidence" value="ECO:0007669"/>
    <property type="project" value="UniProtKB-KW"/>
</dbReference>
<feature type="compositionally biased region" description="Basic and acidic residues" evidence="8">
    <location>
        <begin position="74"/>
        <end position="88"/>
    </location>
</feature>
<keyword evidence="4 7" id="KW-0067">ATP-binding</keyword>
<dbReference type="AlphaFoldDB" id="A0A8S1H0Z2"/>
<dbReference type="OrthoDB" id="5334845at2759"/>
<evidence type="ECO:0000256" key="7">
    <source>
        <dbReference type="HAMAP-Rule" id="MF_03023"/>
    </source>
</evidence>
<dbReference type="PANTHER" id="PTHR23074:SF19">
    <property type="entry name" value="KATANIN P60 ATPASE-CONTAINING SUBUNIT A1"/>
    <property type="match status" value="1"/>
</dbReference>
<dbReference type="InterPro" id="IPR028596">
    <property type="entry name" value="KATNA1"/>
</dbReference>
<dbReference type="GO" id="GO:0051321">
    <property type="term" value="P:meiotic cell cycle"/>
    <property type="evidence" value="ECO:0007669"/>
    <property type="project" value="UniProtKB-KW"/>
</dbReference>
<keyword evidence="7" id="KW-0469">Meiosis</keyword>
<keyword evidence="11" id="KW-1185">Reference proteome</keyword>
<dbReference type="InterPro" id="IPR003593">
    <property type="entry name" value="AAA+_ATPase"/>
</dbReference>
<dbReference type="FunFam" id="3.40.50.300:FF:000159">
    <property type="entry name" value="Katanin p60 ATPase-containing subunit A1"/>
    <property type="match status" value="1"/>
</dbReference>
<evidence type="ECO:0000256" key="6">
    <source>
        <dbReference type="ARBA" id="ARBA00023235"/>
    </source>
</evidence>
<comment type="subcellular location">
    <subcellularLocation>
        <location evidence="7">Cytoplasm</location>
        <location evidence="7">Cytoskeleton</location>
        <location evidence="7">Spindle pole</location>
    </subcellularLocation>
    <text evidence="7">Localized to the spindle poles and condensed chromatin during female meiosis. This localization requires mei-2. Also localized to the polar body.</text>
</comment>
<reference evidence="10" key="1">
    <citation type="submission" date="2020-10" db="EMBL/GenBank/DDBJ databases">
        <authorList>
            <person name="Kikuchi T."/>
        </authorList>
    </citation>
    <scope>NUCLEOTIDE SEQUENCE</scope>
    <source>
        <strain evidence="10">NKZ352</strain>
    </source>
</reference>
<dbReference type="Proteomes" id="UP000835052">
    <property type="component" value="Unassembled WGS sequence"/>
</dbReference>
<dbReference type="GO" id="GO:0016887">
    <property type="term" value="F:ATP hydrolysis activity"/>
    <property type="evidence" value="ECO:0007669"/>
    <property type="project" value="InterPro"/>
</dbReference>
<dbReference type="Pfam" id="PF17862">
    <property type="entry name" value="AAA_lid_3"/>
    <property type="match status" value="1"/>
</dbReference>
<feature type="domain" description="AAA+ ATPase" evidence="9">
    <location>
        <begin position="239"/>
        <end position="377"/>
    </location>
</feature>
<feature type="compositionally biased region" description="Polar residues" evidence="8">
    <location>
        <begin position="127"/>
        <end position="145"/>
    </location>
</feature>
<comment type="activity regulation">
    <text evidence="7">ATPase activity is stimulated by microtubules, which promote homooligomerization. ATP-dependent microtubule severing is stimulated by interaction with mei-2.</text>
</comment>
<keyword evidence="6 7" id="KW-0413">Isomerase</keyword>
<accession>A0A8S1H0Z2</accession>
<feature type="compositionally biased region" description="Basic and acidic residues" evidence="8">
    <location>
        <begin position="164"/>
        <end position="179"/>
    </location>
</feature>
<feature type="region of interest" description="Disordered" evidence="8">
    <location>
        <begin position="74"/>
        <end position="184"/>
    </location>
</feature>
<comment type="similarity">
    <text evidence="7">Belongs to the AAA ATPase family. Katanin p60 subunit A1 subfamily.</text>
</comment>
<comment type="function">
    <text evidence="7">Catalytic subunit of a complex which severs microtubules in an ATP-dependent manner. Microtubule severing may promote rapid reorganization of cellular microtubule arrays. This activity may promote rapid reorganization of cellular microtubule arrays. Required specifically for meiotic spindle formation in the female germline; the presence of this protein is inimical to the formation of mitotic spindles.</text>
</comment>
<dbReference type="GO" id="GO:0005874">
    <property type="term" value="C:microtubule"/>
    <property type="evidence" value="ECO:0007669"/>
    <property type="project" value="UniProtKB-KW"/>
</dbReference>
<evidence type="ECO:0000259" key="9">
    <source>
        <dbReference type="SMART" id="SM00382"/>
    </source>
</evidence>
<evidence type="ECO:0000256" key="1">
    <source>
        <dbReference type="ARBA" id="ARBA00022490"/>
    </source>
</evidence>